<evidence type="ECO:0000313" key="3">
    <source>
        <dbReference type="Proteomes" id="UP001626550"/>
    </source>
</evidence>
<dbReference type="AlphaFoldDB" id="A0ABD2PIG4"/>
<proteinExistence type="predicted"/>
<comment type="caution">
    <text evidence="2">The sequence shown here is derived from an EMBL/GenBank/DDBJ whole genome shotgun (WGS) entry which is preliminary data.</text>
</comment>
<keyword evidence="3" id="KW-1185">Reference proteome</keyword>
<organism evidence="2 3">
    <name type="scientific">Cichlidogyrus casuarinus</name>
    <dbReference type="NCBI Taxonomy" id="1844966"/>
    <lineage>
        <taxon>Eukaryota</taxon>
        <taxon>Metazoa</taxon>
        <taxon>Spiralia</taxon>
        <taxon>Lophotrochozoa</taxon>
        <taxon>Platyhelminthes</taxon>
        <taxon>Monogenea</taxon>
        <taxon>Monopisthocotylea</taxon>
        <taxon>Dactylogyridea</taxon>
        <taxon>Ancyrocephalidae</taxon>
        <taxon>Cichlidogyrus</taxon>
    </lineage>
</organism>
<sequence>MSNGWCTGVVLTSLSQLPDLSEDSGQSSAAEELIRISRALNQNIQFFSAPNGAVVNDSLFEHVFPQQTDTASKFVSQQMQLQRLFRSPWPNVPAGPVVSHVKINLRECLVRDLFCQNIKSMISNDQWLGNMARESFQLFAIWGTVCFKDDPVREFAIKCSVHSQKLEIFAKSQNKKPGDLKGSLIVFAGSWNKNADTNSLHNDIHDWIISCSTLALKLEAFITRNQLTPQQMEQIQKNRQFAPLPQGWFFTGDHYVNMDGSKQYNHPSKLRSRDSSPRLGYL</sequence>
<feature type="region of interest" description="Disordered" evidence="1">
    <location>
        <begin position="261"/>
        <end position="282"/>
    </location>
</feature>
<gene>
    <name evidence="2" type="primary">PUS3_2</name>
    <name evidence="2" type="ORF">Ciccas_014322</name>
</gene>
<dbReference type="PANTHER" id="PTHR33664">
    <property type="entry name" value="RCG26366"/>
    <property type="match status" value="1"/>
</dbReference>
<evidence type="ECO:0000313" key="2">
    <source>
        <dbReference type="EMBL" id="KAL3307171.1"/>
    </source>
</evidence>
<dbReference type="PANTHER" id="PTHR33664:SF1">
    <property type="entry name" value="DYNEIN AXONEMAL ASSEMBLY FACTOR 9"/>
    <property type="match status" value="1"/>
</dbReference>
<name>A0ABD2PIG4_9PLAT</name>
<evidence type="ECO:0000256" key="1">
    <source>
        <dbReference type="SAM" id="MobiDB-lite"/>
    </source>
</evidence>
<dbReference type="EMBL" id="JBJKFK010008114">
    <property type="protein sequence ID" value="KAL3307171.1"/>
    <property type="molecule type" value="Genomic_DNA"/>
</dbReference>
<accession>A0ABD2PIG4</accession>
<feature type="non-terminal residue" evidence="2">
    <location>
        <position position="282"/>
    </location>
</feature>
<reference evidence="2 3" key="1">
    <citation type="submission" date="2024-11" db="EMBL/GenBank/DDBJ databases">
        <title>Adaptive evolution of stress response genes in parasites aligns with host niche diversity.</title>
        <authorList>
            <person name="Hahn C."/>
            <person name="Resl P."/>
        </authorList>
    </citation>
    <scope>NUCLEOTIDE SEQUENCE [LARGE SCALE GENOMIC DNA]</scope>
    <source>
        <strain evidence="2">EGGRZ-B1_66</strain>
        <tissue evidence="2">Body</tissue>
    </source>
</reference>
<dbReference type="InterPro" id="IPR040342">
    <property type="entry name" value="DNAAF9"/>
</dbReference>
<protein>
    <submittedName>
        <fullName evidence="2">tRNA pseudouridine synthase 3</fullName>
    </submittedName>
</protein>
<dbReference type="Proteomes" id="UP001626550">
    <property type="component" value="Unassembled WGS sequence"/>
</dbReference>